<feature type="coiled-coil region" evidence="6">
    <location>
        <begin position="158"/>
        <end position="185"/>
    </location>
</feature>
<feature type="compositionally biased region" description="Low complexity" evidence="7">
    <location>
        <begin position="33"/>
        <end position="43"/>
    </location>
</feature>
<evidence type="ECO:0000256" key="6">
    <source>
        <dbReference type="SAM" id="Coils"/>
    </source>
</evidence>
<evidence type="ECO:0000256" key="5">
    <source>
        <dbReference type="ARBA" id="ARBA00023242"/>
    </source>
</evidence>
<dbReference type="Pfam" id="PF08598">
    <property type="entry name" value="Sds3"/>
    <property type="match status" value="1"/>
</dbReference>
<keyword evidence="6" id="KW-0175">Coiled coil</keyword>
<keyword evidence="2" id="KW-0678">Repressor</keyword>
<dbReference type="EMBL" id="CALNXI010000428">
    <property type="protein sequence ID" value="CAH3026937.1"/>
    <property type="molecule type" value="Genomic_DNA"/>
</dbReference>
<feature type="compositionally biased region" description="Acidic residues" evidence="7">
    <location>
        <begin position="1"/>
        <end position="32"/>
    </location>
</feature>
<reference evidence="8 9" key="1">
    <citation type="submission" date="2022-05" db="EMBL/GenBank/DDBJ databases">
        <authorList>
            <consortium name="Genoscope - CEA"/>
            <person name="William W."/>
        </authorList>
    </citation>
    <scope>NUCLEOTIDE SEQUENCE [LARGE SCALE GENOMIC DNA]</scope>
</reference>
<feature type="region of interest" description="Disordered" evidence="7">
    <location>
        <begin position="1"/>
        <end position="58"/>
    </location>
</feature>
<comment type="caution">
    <text evidence="8">The sequence shown here is derived from an EMBL/GenBank/DDBJ whole genome shotgun (WGS) entry which is preliminary data.</text>
</comment>
<evidence type="ECO:0000256" key="4">
    <source>
        <dbReference type="ARBA" id="ARBA00023163"/>
    </source>
</evidence>
<dbReference type="Proteomes" id="UP001159427">
    <property type="component" value="Unassembled WGS sequence"/>
</dbReference>
<comment type="subcellular location">
    <subcellularLocation>
        <location evidence="1">Nucleus</location>
    </subcellularLocation>
</comment>
<gene>
    <name evidence="8" type="ORF">PEVE_00030299</name>
</gene>
<evidence type="ECO:0000313" key="8">
    <source>
        <dbReference type="EMBL" id="CAH3026937.1"/>
    </source>
</evidence>
<evidence type="ECO:0000256" key="1">
    <source>
        <dbReference type="ARBA" id="ARBA00004123"/>
    </source>
</evidence>
<organism evidence="8 9">
    <name type="scientific">Porites evermanni</name>
    <dbReference type="NCBI Taxonomy" id="104178"/>
    <lineage>
        <taxon>Eukaryota</taxon>
        <taxon>Metazoa</taxon>
        <taxon>Cnidaria</taxon>
        <taxon>Anthozoa</taxon>
        <taxon>Hexacorallia</taxon>
        <taxon>Scleractinia</taxon>
        <taxon>Fungiina</taxon>
        <taxon>Poritidae</taxon>
        <taxon>Porites</taxon>
    </lineage>
</organism>
<evidence type="ECO:0000313" key="9">
    <source>
        <dbReference type="Proteomes" id="UP001159427"/>
    </source>
</evidence>
<sequence length="338" mass="39154">MPSVEGEENGEEEVERSPNEDENMSEDEDEESSLSSDESSSESSIDETENERRRNECLNDMADLERQFSDLKEQLYRERISQVEKKLGESLINNSCRNLSLITECAMEYTGPVNELKEMCEIRIEVAGILRDCRLGNVKHKYDADEQAAIQHFESEKLALMESMKQELEEKIRKLEEDKQNMDISADIWLESQSLNKKHRKSSDGSMISDKRRKPVTVTDILFLHPYIVYMLREMDILEDWAAIRKAKGALARRRQNSGCQLENSPFSARYEDGKLYYEGEWFHKGDHILIESRNDTHSSAFVTGINTGEVWVRRGDGSKTKLYIGQLQKGKYKIRKT</sequence>
<dbReference type="Gene3D" id="1.20.5.1500">
    <property type="match status" value="1"/>
</dbReference>
<protein>
    <recommendedName>
        <fullName evidence="10">Breast cancer metastasis-suppressor 1-like protein</fullName>
    </recommendedName>
</protein>
<dbReference type="SMART" id="SM01401">
    <property type="entry name" value="Sds3"/>
    <property type="match status" value="1"/>
</dbReference>
<evidence type="ECO:0000256" key="2">
    <source>
        <dbReference type="ARBA" id="ARBA00022491"/>
    </source>
</evidence>
<proteinExistence type="predicted"/>
<keyword evidence="3" id="KW-0805">Transcription regulation</keyword>
<keyword evidence="5" id="KW-0539">Nucleus</keyword>
<evidence type="ECO:0000256" key="7">
    <source>
        <dbReference type="SAM" id="MobiDB-lite"/>
    </source>
</evidence>
<dbReference type="PANTHER" id="PTHR21964">
    <property type="entry name" value="BREAST CANCER METASTASIS-SUPPRESSOR 1"/>
    <property type="match status" value="1"/>
</dbReference>
<keyword evidence="9" id="KW-1185">Reference proteome</keyword>
<accession>A0ABN8MFT4</accession>
<name>A0ABN8MFT4_9CNID</name>
<keyword evidence="4" id="KW-0804">Transcription</keyword>
<evidence type="ECO:0000256" key="3">
    <source>
        <dbReference type="ARBA" id="ARBA00023015"/>
    </source>
</evidence>
<evidence type="ECO:0008006" key="10">
    <source>
        <dbReference type="Google" id="ProtNLM"/>
    </source>
</evidence>
<dbReference type="InterPro" id="IPR013907">
    <property type="entry name" value="Sds3"/>
</dbReference>